<name>A2DMM6_TRIV3</name>
<dbReference type="SMR" id="A2DMM6"/>
<keyword evidence="3" id="KW-1185">Reference proteome</keyword>
<organism evidence="2 3">
    <name type="scientific">Trichomonas vaginalis (strain ATCC PRA-98 / G3)</name>
    <dbReference type="NCBI Taxonomy" id="412133"/>
    <lineage>
        <taxon>Eukaryota</taxon>
        <taxon>Metamonada</taxon>
        <taxon>Parabasalia</taxon>
        <taxon>Trichomonadida</taxon>
        <taxon>Trichomonadidae</taxon>
        <taxon>Trichomonas</taxon>
    </lineage>
</organism>
<dbReference type="VEuPathDB" id="TrichDB:TVAGG3_0059970"/>
<protein>
    <submittedName>
        <fullName evidence="2">Uncharacterized protein</fullName>
    </submittedName>
</protein>
<accession>A2DMM6</accession>
<keyword evidence="1" id="KW-0175">Coiled coil</keyword>
<evidence type="ECO:0000256" key="1">
    <source>
        <dbReference type="SAM" id="Coils"/>
    </source>
</evidence>
<dbReference type="AlphaFoldDB" id="A2DMM6"/>
<evidence type="ECO:0000313" key="2">
    <source>
        <dbReference type="EMBL" id="EAY18247.1"/>
    </source>
</evidence>
<dbReference type="EMBL" id="DS113220">
    <property type="protein sequence ID" value="EAY18247.1"/>
    <property type="molecule type" value="Genomic_DNA"/>
</dbReference>
<feature type="coiled-coil region" evidence="1">
    <location>
        <begin position="15"/>
        <end position="120"/>
    </location>
</feature>
<dbReference type="Proteomes" id="UP000001542">
    <property type="component" value="Unassembled WGS sequence"/>
</dbReference>
<reference evidence="2" key="1">
    <citation type="submission" date="2006-10" db="EMBL/GenBank/DDBJ databases">
        <authorList>
            <person name="Amadeo P."/>
            <person name="Zhao Q."/>
            <person name="Wortman J."/>
            <person name="Fraser-Liggett C."/>
            <person name="Carlton J."/>
        </authorList>
    </citation>
    <scope>NUCLEOTIDE SEQUENCE</scope>
    <source>
        <strain evidence="2">G3</strain>
    </source>
</reference>
<dbReference type="KEGG" id="tva:5463757"/>
<gene>
    <name evidence="2" type="ORF">TVAG_253590</name>
</gene>
<proteinExistence type="predicted"/>
<evidence type="ECO:0000313" key="3">
    <source>
        <dbReference type="Proteomes" id="UP000001542"/>
    </source>
</evidence>
<dbReference type="RefSeq" id="XP_001579233.1">
    <property type="nucleotide sequence ID" value="XM_001579183.1"/>
</dbReference>
<reference evidence="2" key="2">
    <citation type="journal article" date="2007" name="Science">
        <title>Draft genome sequence of the sexually transmitted pathogen Trichomonas vaginalis.</title>
        <authorList>
            <person name="Carlton J.M."/>
            <person name="Hirt R.P."/>
            <person name="Silva J.C."/>
            <person name="Delcher A.L."/>
            <person name="Schatz M."/>
            <person name="Zhao Q."/>
            <person name="Wortman J.R."/>
            <person name="Bidwell S.L."/>
            <person name="Alsmark U.C.M."/>
            <person name="Besteiro S."/>
            <person name="Sicheritz-Ponten T."/>
            <person name="Noel C.J."/>
            <person name="Dacks J.B."/>
            <person name="Foster P.G."/>
            <person name="Simillion C."/>
            <person name="Van de Peer Y."/>
            <person name="Miranda-Saavedra D."/>
            <person name="Barton G.J."/>
            <person name="Westrop G.D."/>
            <person name="Mueller S."/>
            <person name="Dessi D."/>
            <person name="Fiori P.L."/>
            <person name="Ren Q."/>
            <person name="Paulsen I."/>
            <person name="Zhang H."/>
            <person name="Bastida-Corcuera F.D."/>
            <person name="Simoes-Barbosa A."/>
            <person name="Brown M.T."/>
            <person name="Hayes R.D."/>
            <person name="Mukherjee M."/>
            <person name="Okumura C.Y."/>
            <person name="Schneider R."/>
            <person name="Smith A.J."/>
            <person name="Vanacova S."/>
            <person name="Villalvazo M."/>
            <person name="Haas B.J."/>
            <person name="Pertea M."/>
            <person name="Feldblyum T.V."/>
            <person name="Utterback T.R."/>
            <person name="Shu C.L."/>
            <person name="Osoegawa K."/>
            <person name="de Jong P.J."/>
            <person name="Hrdy I."/>
            <person name="Horvathova L."/>
            <person name="Zubacova Z."/>
            <person name="Dolezal P."/>
            <person name="Malik S.B."/>
            <person name="Logsdon J.M. Jr."/>
            <person name="Henze K."/>
            <person name="Gupta A."/>
            <person name="Wang C.C."/>
            <person name="Dunne R.L."/>
            <person name="Upcroft J.A."/>
            <person name="Upcroft P."/>
            <person name="White O."/>
            <person name="Salzberg S.L."/>
            <person name="Tang P."/>
            <person name="Chiu C.-H."/>
            <person name="Lee Y.-S."/>
            <person name="Embley T.M."/>
            <person name="Coombs G.H."/>
            <person name="Mottram J.C."/>
            <person name="Tachezy J."/>
            <person name="Fraser-Liggett C.M."/>
            <person name="Johnson P.J."/>
        </authorList>
    </citation>
    <scope>NUCLEOTIDE SEQUENCE [LARGE SCALE GENOMIC DNA]</scope>
    <source>
        <strain evidence="2">G3</strain>
    </source>
</reference>
<dbReference type="InParanoid" id="A2DMM6"/>
<dbReference type="Gene3D" id="1.10.287.1490">
    <property type="match status" value="1"/>
</dbReference>
<sequence length="125" mass="14904">MEEGTPIREKPRKVKDELSDLRDQLLKKAAELDEHVHFEAAMRPHVEKLNNEMDELYRKIYEHESKIKIYKEKIAQENKRHNDAAKMNSEDETKNLINEIAQYEQKLQDLLEERAKYISQIPETA</sequence>
<dbReference type="VEuPathDB" id="TrichDB:TVAG_253590"/>